<dbReference type="RefSeq" id="WP_057835140.1">
    <property type="nucleotide sequence ID" value="NZ_LLXZ01000061.1"/>
</dbReference>
<gene>
    <name evidence="4" type="ORF">CQ12_39855</name>
</gene>
<dbReference type="Proteomes" id="UP000050863">
    <property type="component" value="Unassembled WGS sequence"/>
</dbReference>
<dbReference type="GO" id="GO:0004197">
    <property type="term" value="F:cysteine-type endopeptidase activity"/>
    <property type="evidence" value="ECO:0007669"/>
    <property type="project" value="InterPro"/>
</dbReference>
<dbReference type="AlphaFoldDB" id="A0A0R3LWU3"/>
<evidence type="ECO:0000259" key="3">
    <source>
        <dbReference type="PROSITE" id="PS50208"/>
    </source>
</evidence>
<reference evidence="4 5" key="1">
    <citation type="submission" date="2014-03" db="EMBL/GenBank/DDBJ databases">
        <title>Bradyrhizobium valentinum sp. nov., isolated from effective nodules of Lupinus mariae-josephae, a lupine endemic of basic-lime soils in Eastern Spain.</title>
        <authorList>
            <person name="Duran D."/>
            <person name="Rey L."/>
            <person name="Navarro A."/>
            <person name="Busquets A."/>
            <person name="Imperial J."/>
            <person name="Ruiz-Argueso T."/>
        </authorList>
    </citation>
    <scope>NUCLEOTIDE SEQUENCE [LARGE SCALE GENOMIC DNA]</scope>
    <source>
        <strain evidence="4 5">PAC68</strain>
    </source>
</reference>
<dbReference type="InterPro" id="IPR011600">
    <property type="entry name" value="Pept_C14_caspase"/>
</dbReference>
<dbReference type="PROSITE" id="PS50208">
    <property type="entry name" value="CASPASE_P20"/>
    <property type="match status" value="1"/>
</dbReference>
<feature type="region of interest" description="Disordered" evidence="1">
    <location>
        <begin position="374"/>
        <end position="398"/>
    </location>
</feature>
<evidence type="ECO:0000313" key="4">
    <source>
        <dbReference type="EMBL" id="KRR10159.1"/>
    </source>
</evidence>
<dbReference type="InterPro" id="IPR052039">
    <property type="entry name" value="Caspase-related_regulators"/>
</dbReference>
<dbReference type="InterPro" id="IPR029030">
    <property type="entry name" value="Caspase-like_dom_sf"/>
</dbReference>
<proteinExistence type="predicted"/>
<accession>A0A0R3LWU3</accession>
<dbReference type="STRING" id="280332.CQ12_39855"/>
<name>A0A0R3LWU3_9BRAD</name>
<feature type="domain" description="Caspase family p20" evidence="3">
    <location>
        <begin position="26"/>
        <end position="156"/>
    </location>
</feature>
<keyword evidence="2" id="KW-0732">Signal</keyword>
<evidence type="ECO:0000256" key="1">
    <source>
        <dbReference type="SAM" id="MobiDB-lite"/>
    </source>
</evidence>
<dbReference type="PANTHER" id="PTHR22576">
    <property type="entry name" value="MUCOSA ASSOCIATED LYMPHOID TISSUE LYMPHOMA TRANSLOCATION PROTEIN 1/PARACASPASE"/>
    <property type="match status" value="1"/>
</dbReference>
<dbReference type="EMBL" id="LLXZ01000061">
    <property type="protein sequence ID" value="KRR10159.1"/>
    <property type="molecule type" value="Genomic_DNA"/>
</dbReference>
<feature type="chain" id="PRO_5006443488" description="Caspase family p20 domain-containing protein" evidence="2">
    <location>
        <begin position="25"/>
        <end position="443"/>
    </location>
</feature>
<keyword evidence="5" id="KW-1185">Reference proteome</keyword>
<dbReference type="PANTHER" id="PTHR22576:SF37">
    <property type="entry name" value="MUCOSA-ASSOCIATED LYMPHOID TISSUE LYMPHOMA TRANSLOCATION PROTEIN 1"/>
    <property type="match status" value="1"/>
</dbReference>
<protein>
    <recommendedName>
        <fullName evidence="3">Caspase family p20 domain-containing protein</fullName>
    </recommendedName>
</protein>
<dbReference type="GO" id="GO:0006508">
    <property type="term" value="P:proteolysis"/>
    <property type="evidence" value="ECO:0007669"/>
    <property type="project" value="InterPro"/>
</dbReference>
<dbReference type="OrthoDB" id="9816009at2"/>
<dbReference type="Pfam" id="PF00656">
    <property type="entry name" value="Peptidase_C14"/>
    <property type="match status" value="1"/>
</dbReference>
<sequence>MKLRQLMIFGLCLAIGAMFSNAAAAERRVALVIGNSAYKNASTLPNTTNDSYSMEALFKSIGFDAVFSRTDLGVVDFKRTVREFLITAENADIAVVYYAGHGIEISGTNYLIPVDAKLSRDYDVDDEAIALDRIIWALQPVRRLRLILLDACRDNPFATKLRSAGRATSRGGLAKLDEVSADTLVAYAAKAGSISYDGDGFNSPYATALLRHLAAPGVDIRIALGRVRDAVIAMTGGRQEPFIYGSLGGTTIALVPVPDPPNVAPVLQPVVAAPSSPPVSVPALPKPSVAGVNPTAPAITPPAAKGEPPRPPLGAQAAIEPADPCVRDETRLARLRSNPVPDEIVKLQREVACSRLRPQVQRLFESFVSDTTGVNAAPESAPRQQHAQNEPVRAEDACARDTARLARLRAEQPTFEAITKFEKELGCEQLRSQIRRLRESVTP</sequence>
<comment type="caution">
    <text evidence="4">The sequence shown here is derived from an EMBL/GenBank/DDBJ whole genome shotgun (WGS) entry which is preliminary data.</text>
</comment>
<dbReference type="Gene3D" id="3.40.50.1460">
    <property type="match status" value="1"/>
</dbReference>
<evidence type="ECO:0000313" key="5">
    <source>
        <dbReference type="Proteomes" id="UP000050863"/>
    </source>
</evidence>
<evidence type="ECO:0000256" key="2">
    <source>
        <dbReference type="SAM" id="SignalP"/>
    </source>
</evidence>
<feature type="signal peptide" evidence="2">
    <location>
        <begin position="1"/>
        <end position="24"/>
    </location>
</feature>
<organism evidence="4 5">
    <name type="scientific">Bradyrhizobium jicamae</name>
    <dbReference type="NCBI Taxonomy" id="280332"/>
    <lineage>
        <taxon>Bacteria</taxon>
        <taxon>Pseudomonadati</taxon>
        <taxon>Pseudomonadota</taxon>
        <taxon>Alphaproteobacteria</taxon>
        <taxon>Hyphomicrobiales</taxon>
        <taxon>Nitrobacteraceae</taxon>
        <taxon>Bradyrhizobium</taxon>
    </lineage>
</organism>
<dbReference type="InterPro" id="IPR001309">
    <property type="entry name" value="Pept_C14_p20"/>
</dbReference>
<dbReference type="SUPFAM" id="SSF52129">
    <property type="entry name" value="Caspase-like"/>
    <property type="match status" value="1"/>
</dbReference>